<keyword evidence="1" id="KW-1133">Transmembrane helix</keyword>
<protein>
    <submittedName>
        <fullName evidence="2">Uncharacterized protein</fullName>
    </submittedName>
</protein>
<dbReference type="Proteomes" id="UP001202180">
    <property type="component" value="Unassembled WGS sequence"/>
</dbReference>
<sequence length="66" mass="7225">MDIRFYFIGLAAISQLGMSLVNIQYALGNQTTRRDRIHHALIACSYGGLAVALVAGLMLYGLPVRE</sequence>
<proteinExistence type="predicted"/>
<comment type="caution">
    <text evidence="2">The sequence shown here is derived from an EMBL/GenBank/DDBJ whole genome shotgun (WGS) entry which is preliminary data.</text>
</comment>
<evidence type="ECO:0000313" key="2">
    <source>
        <dbReference type="EMBL" id="MCK8493836.1"/>
    </source>
</evidence>
<keyword evidence="1" id="KW-0472">Membrane</keyword>
<gene>
    <name evidence="2" type="ORF">M0L20_18360</name>
</gene>
<keyword evidence="1" id="KW-0812">Transmembrane</keyword>
<keyword evidence="3" id="KW-1185">Reference proteome</keyword>
<evidence type="ECO:0000256" key="1">
    <source>
        <dbReference type="SAM" id="Phobius"/>
    </source>
</evidence>
<name>A0ABT0HNT6_9BACT</name>
<organism evidence="2 3">
    <name type="scientific">Spirosoma liriopis</name>
    <dbReference type="NCBI Taxonomy" id="2937440"/>
    <lineage>
        <taxon>Bacteria</taxon>
        <taxon>Pseudomonadati</taxon>
        <taxon>Bacteroidota</taxon>
        <taxon>Cytophagia</taxon>
        <taxon>Cytophagales</taxon>
        <taxon>Cytophagaceae</taxon>
        <taxon>Spirosoma</taxon>
    </lineage>
</organism>
<accession>A0ABT0HNT6</accession>
<reference evidence="2 3" key="1">
    <citation type="submission" date="2022-04" db="EMBL/GenBank/DDBJ databases">
        <title>Spirosoma sp. strain RP8 genome sequencing and assembly.</title>
        <authorList>
            <person name="Jung Y."/>
        </authorList>
    </citation>
    <scope>NUCLEOTIDE SEQUENCE [LARGE SCALE GENOMIC DNA]</scope>
    <source>
        <strain evidence="2 3">RP8</strain>
    </source>
</reference>
<feature type="transmembrane region" description="Helical" evidence="1">
    <location>
        <begin position="40"/>
        <end position="62"/>
    </location>
</feature>
<feature type="transmembrane region" description="Helical" evidence="1">
    <location>
        <begin position="6"/>
        <end position="28"/>
    </location>
</feature>
<dbReference type="RefSeq" id="WP_248478469.1">
    <property type="nucleotide sequence ID" value="NZ_JALPRF010000003.1"/>
</dbReference>
<evidence type="ECO:0000313" key="3">
    <source>
        <dbReference type="Proteomes" id="UP001202180"/>
    </source>
</evidence>
<dbReference type="EMBL" id="JALPRF010000003">
    <property type="protein sequence ID" value="MCK8493836.1"/>
    <property type="molecule type" value="Genomic_DNA"/>
</dbReference>